<dbReference type="SUPFAM" id="SSF55846">
    <property type="entry name" value="N-acetylmuramoyl-L-alanine amidase-like"/>
    <property type="match status" value="1"/>
</dbReference>
<evidence type="ECO:0000259" key="1">
    <source>
        <dbReference type="Pfam" id="PF01510"/>
    </source>
</evidence>
<evidence type="ECO:0000313" key="3">
    <source>
        <dbReference type="Proteomes" id="UP000049685"/>
    </source>
</evidence>
<dbReference type="Proteomes" id="UP000049685">
    <property type="component" value="Unassembled WGS sequence"/>
</dbReference>
<dbReference type="AlphaFoldDB" id="A0A9P1PB75"/>
<dbReference type="EMBL" id="CDNY01000003">
    <property type="protein sequence ID" value="CEO33006.1"/>
    <property type="molecule type" value="Genomic_DNA"/>
</dbReference>
<proteinExistence type="predicted"/>
<dbReference type="InterPro" id="IPR036505">
    <property type="entry name" value="Amidase/PGRP_sf"/>
</dbReference>
<organism evidence="2 3">
    <name type="scientific">Paraclostridium sordellii</name>
    <name type="common">Clostridium sordellii</name>
    <dbReference type="NCBI Taxonomy" id="1505"/>
    <lineage>
        <taxon>Bacteria</taxon>
        <taxon>Bacillati</taxon>
        <taxon>Bacillota</taxon>
        <taxon>Clostridia</taxon>
        <taxon>Peptostreptococcales</taxon>
        <taxon>Peptostreptococcaceae</taxon>
        <taxon>Paraclostridium</taxon>
    </lineage>
</organism>
<accession>A0A9P1PB75</accession>
<dbReference type="InterPro" id="IPR002502">
    <property type="entry name" value="Amidase_domain"/>
</dbReference>
<dbReference type="Gene3D" id="3.40.80.10">
    <property type="entry name" value="Peptidoglycan recognition protein-like"/>
    <property type="match status" value="1"/>
</dbReference>
<gene>
    <name evidence="2" type="ORF">UMC4404_09861</name>
</gene>
<protein>
    <submittedName>
        <fullName evidence="2">N-acetylmuramoyl-L-alanine amidase family 2 protein</fullName>
    </submittedName>
</protein>
<comment type="caution">
    <text evidence="2">The sequence shown here is derived from an EMBL/GenBank/DDBJ whole genome shotgun (WGS) entry which is preliminary data.</text>
</comment>
<reference evidence="3" key="1">
    <citation type="submission" date="2015-01" db="EMBL/GenBank/DDBJ databases">
        <authorList>
            <person name="Aslett A.Martin."/>
            <person name="De Silva Nishadi"/>
        </authorList>
    </citation>
    <scope>NUCLEOTIDE SEQUENCE [LARGE SCALE GENOMIC DNA]</scope>
    <source>
        <strain evidence="3">UMC4404</strain>
    </source>
</reference>
<evidence type="ECO:0000313" key="2">
    <source>
        <dbReference type="EMBL" id="CEO33006.1"/>
    </source>
</evidence>
<feature type="domain" description="N-acetylmuramoyl-L-alanine amidase" evidence="1">
    <location>
        <begin position="6"/>
        <end position="48"/>
    </location>
</feature>
<name>A0A9P1PB75_PARSO</name>
<dbReference type="Pfam" id="PF01510">
    <property type="entry name" value="Amidase_2"/>
    <property type="match status" value="1"/>
</dbReference>
<sequence length="69" mass="8081">MFGTDNGRISEKTVENTLELTKYIMKKYGIDADHVVRHYYASRKDCPSVFHDNNWLDGGILRIDYQIVE</sequence>
<dbReference type="GO" id="GO:0009253">
    <property type="term" value="P:peptidoglycan catabolic process"/>
    <property type="evidence" value="ECO:0007669"/>
    <property type="project" value="InterPro"/>
</dbReference>
<dbReference type="GO" id="GO:0008745">
    <property type="term" value="F:N-acetylmuramoyl-L-alanine amidase activity"/>
    <property type="evidence" value="ECO:0007669"/>
    <property type="project" value="InterPro"/>
</dbReference>